<reference evidence="1" key="2">
    <citation type="submission" date="2025-09" db="UniProtKB">
        <authorList>
            <consortium name="Ensembl"/>
        </authorList>
    </citation>
    <scope>IDENTIFICATION</scope>
</reference>
<name>A0A8C6IBK8_MUSSI</name>
<reference evidence="1" key="1">
    <citation type="submission" date="2025-08" db="UniProtKB">
        <authorList>
            <consortium name="Ensembl"/>
        </authorList>
    </citation>
    <scope>IDENTIFICATION</scope>
</reference>
<dbReference type="AlphaFoldDB" id="A0A8C6IBK8"/>
<organism evidence="1 2">
    <name type="scientific">Mus spicilegus</name>
    <name type="common">Mound-building mouse</name>
    <dbReference type="NCBI Taxonomy" id="10103"/>
    <lineage>
        <taxon>Eukaryota</taxon>
        <taxon>Metazoa</taxon>
        <taxon>Chordata</taxon>
        <taxon>Craniata</taxon>
        <taxon>Vertebrata</taxon>
        <taxon>Euteleostomi</taxon>
        <taxon>Mammalia</taxon>
        <taxon>Eutheria</taxon>
        <taxon>Euarchontoglires</taxon>
        <taxon>Glires</taxon>
        <taxon>Rodentia</taxon>
        <taxon>Myomorpha</taxon>
        <taxon>Muroidea</taxon>
        <taxon>Muridae</taxon>
        <taxon>Murinae</taxon>
        <taxon>Mus</taxon>
        <taxon>Mus</taxon>
    </lineage>
</organism>
<dbReference type="Proteomes" id="UP000694415">
    <property type="component" value="Unplaced"/>
</dbReference>
<accession>A0A8C6IBK8</accession>
<sequence>MGALAEIRREYCSGYSQEHFLEASSCTDLIWGEQNPVLCVLKLSDDCLGSKFRISHFYWLGANLSNNFVGKIVPFKVRRLLVLRAETHHHSMLIESTNAFLRKEDIGTLYLV</sequence>
<dbReference type="GeneTree" id="ENSGT01140000286649"/>
<proteinExistence type="predicted"/>
<evidence type="ECO:0000313" key="1">
    <source>
        <dbReference type="Ensembl" id="ENSMSIP00000033915.1"/>
    </source>
</evidence>
<keyword evidence="2" id="KW-1185">Reference proteome</keyword>
<dbReference type="Ensembl" id="ENSMSIT00000042721.1">
    <property type="protein sequence ID" value="ENSMSIP00000033915.1"/>
    <property type="gene ID" value="ENSMSIG00000028314.1"/>
</dbReference>
<evidence type="ECO:0000313" key="2">
    <source>
        <dbReference type="Proteomes" id="UP000694415"/>
    </source>
</evidence>
<protein>
    <submittedName>
        <fullName evidence="1">Uncharacterized protein</fullName>
    </submittedName>
</protein>